<evidence type="ECO:0000313" key="2">
    <source>
        <dbReference type="EMBL" id="VAV92333.1"/>
    </source>
</evidence>
<gene>
    <name evidence="2" type="ORF">MNBD_ALPHA05-1285</name>
</gene>
<dbReference type="AlphaFoldDB" id="A0A3B0S7J4"/>
<sequence length="247" mass="26315">MIYTDEELSAFLDNELPEGKTLALKSDLAEDNALRIRLGELQLANDAVRNAYSSIDDKPMPQSILSMLGENAPNATAVSVAPQAARPWLKSAAPLWTVPLAACVALLAGLVLGPVVLSQSTGPNAIQLAGLVPENHPLYTALQSQPSATTAAFEDVAMTPVLSFQSVDDAFCREFQWRAQDASVRGVACRTDGQWRILLTVDDTVQPTATGFSTAASASPIEIDNFVNRTIKGDPLGPEAEIALLDR</sequence>
<dbReference type="EMBL" id="UOEH01000085">
    <property type="protein sequence ID" value="VAV92333.1"/>
    <property type="molecule type" value="Genomic_DNA"/>
</dbReference>
<organism evidence="2">
    <name type="scientific">hydrothermal vent metagenome</name>
    <dbReference type="NCBI Taxonomy" id="652676"/>
    <lineage>
        <taxon>unclassified sequences</taxon>
        <taxon>metagenomes</taxon>
        <taxon>ecological metagenomes</taxon>
    </lineage>
</organism>
<name>A0A3B0S7J4_9ZZZZ</name>
<protein>
    <recommendedName>
        <fullName evidence="3">Anti-sigma factor</fullName>
    </recommendedName>
</protein>
<reference evidence="2" key="1">
    <citation type="submission" date="2018-06" db="EMBL/GenBank/DDBJ databases">
        <authorList>
            <person name="Zhirakovskaya E."/>
        </authorList>
    </citation>
    <scope>NUCLEOTIDE SEQUENCE</scope>
</reference>
<keyword evidence="1" id="KW-1133">Transmembrane helix</keyword>
<accession>A0A3B0S7J4</accession>
<proteinExistence type="predicted"/>
<evidence type="ECO:0000256" key="1">
    <source>
        <dbReference type="SAM" id="Phobius"/>
    </source>
</evidence>
<keyword evidence="1" id="KW-0472">Membrane</keyword>
<keyword evidence="1" id="KW-0812">Transmembrane</keyword>
<evidence type="ECO:0008006" key="3">
    <source>
        <dbReference type="Google" id="ProtNLM"/>
    </source>
</evidence>
<feature type="transmembrane region" description="Helical" evidence="1">
    <location>
        <begin position="95"/>
        <end position="117"/>
    </location>
</feature>